<dbReference type="InterPro" id="IPR029044">
    <property type="entry name" value="Nucleotide-diphossugar_trans"/>
</dbReference>
<dbReference type="InterPro" id="IPR007577">
    <property type="entry name" value="GlycoTrfase_DXD_sugar-bd_CS"/>
</dbReference>
<dbReference type="InterPro" id="IPR039367">
    <property type="entry name" value="Och1-like"/>
</dbReference>
<dbReference type="SUPFAM" id="SSF53448">
    <property type="entry name" value="Nucleotide-diphospho-sugar transferases"/>
    <property type="match status" value="1"/>
</dbReference>
<keyword evidence="3" id="KW-1185">Reference proteome</keyword>
<dbReference type="GO" id="GO:0000009">
    <property type="term" value="F:alpha-1,6-mannosyltransferase activity"/>
    <property type="evidence" value="ECO:0007669"/>
    <property type="project" value="InterPro"/>
</dbReference>
<dbReference type="PANTHER" id="PTHR31834:SF8">
    <property type="entry name" value="TRANSFERASE, PUTATIVE (AFU_ORTHOLOGUE AFUA_6G14040)-RELATED"/>
    <property type="match status" value="1"/>
</dbReference>
<dbReference type="PANTHER" id="PTHR31834">
    <property type="entry name" value="INITIATION-SPECIFIC ALPHA-1,6-MANNOSYLTRANSFERASE"/>
    <property type="match status" value="1"/>
</dbReference>
<evidence type="ECO:0000313" key="2">
    <source>
        <dbReference type="EMBL" id="KAF2748544.1"/>
    </source>
</evidence>
<dbReference type="GO" id="GO:0000136">
    <property type="term" value="C:mannan polymerase complex"/>
    <property type="evidence" value="ECO:0007669"/>
    <property type="project" value="TreeGrafter"/>
</dbReference>
<dbReference type="Gene3D" id="3.90.550.20">
    <property type="match status" value="1"/>
</dbReference>
<dbReference type="Pfam" id="PF04488">
    <property type="entry name" value="Gly_transf_sug"/>
    <property type="match status" value="1"/>
</dbReference>
<gene>
    <name evidence="2" type="ORF">M011DRAFT_392594</name>
</gene>
<evidence type="ECO:0000256" key="1">
    <source>
        <dbReference type="ARBA" id="ARBA00009003"/>
    </source>
</evidence>
<dbReference type="AlphaFoldDB" id="A0A6A6VFP8"/>
<sequence>PTPSPDAEPTPSGIPKKLWFKLGPAGLNDNTRKWTSSCIQSNPDYRVEFMTEASGDAFVIQTFSSTRPEIVATYLRLTVPILKADWLRYMLLYDQGGIWFDLDVECHVPIDEWIPSEHKNASVVVGLEFDVSPRFKEPFPRQFNSWTVMAKPRSPHLLQVIHDIQDSIATVTQQKNVKVQDLTKEMVGDVVLFTGPRRLKDGIYKSLGRVLNTTIQDSHIWKATRPKMLGDVLVMPGQSFAASMNNYAPELQQELPPKLVTHHYAGSWKNDKGGET</sequence>
<protein>
    <submittedName>
        <fullName evidence="2">Glycosyltransferase family 32 protein</fullName>
    </submittedName>
</protein>
<name>A0A6A6VFP8_9PLEO</name>
<dbReference type="EMBL" id="MU006569">
    <property type="protein sequence ID" value="KAF2748544.1"/>
    <property type="molecule type" value="Genomic_DNA"/>
</dbReference>
<reference evidence="2" key="1">
    <citation type="journal article" date="2020" name="Stud. Mycol.">
        <title>101 Dothideomycetes genomes: a test case for predicting lifestyles and emergence of pathogens.</title>
        <authorList>
            <person name="Haridas S."/>
            <person name="Albert R."/>
            <person name="Binder M."/>
            <person name="Bloem J."/>
            <person name="Labutti K."/>
            <person name="Salamov A."/>
            <person name="Andreopoulos B."/>
            <person name="Baker S."/>
            <person name="Barry K."/>
            <person name="Bills G."/>
            <person name="Bluhm B."/>
            <person name="Cannon C."/>
            <person name="Castanera R."/>
            <person name="Culley D."/>
            <person name="Daum C."/>
            <person name="Ezra D."/>
            <person name="Gonzalez J."/>
            <person name="Henrissat B."/>
            <person name="Kuo A."/>
            <person name="Liang C."/>
            <person name="Lipzen A."/>
            <person name="Lutzoni F."/>
            <person name="Magnuson J."/>
            <person name="Mondo S."/>
            <person name="Nolan M."/>
            <person name="Ohm R."/>
            <person name="Pangilinan J."/>
            <person name="Park H.-J."/>
            <person name="Ramirez L."/>
            <person name="Alfaro M."/>
            <person name="Sun H."/>
            <person name="Tritt A."/>
            <person name="Yoshinaga Y."/>
            <person name="Zwiers L.-H."/>
            <person name="Turgeon B."/>
            <person name="Goodwin S."/>
            <person name="Spatafora J."/>
            <person name="Crous P."/>
            <person name="Grigoriev I."/>
        </authorList>
    </citation>
    <scope>NUCLEOTIDE SEQUENCE</scope>
    <source>
        <strain evidence="2">CBS 119925</strain>
    </source>
</reference>
<feature type="non-terminal residue" evidence="2">
    <location>
        <position position="276"/>
    </location>
</feature>
<dbReference type="GO" id="GO:0006487">
    <property type="term" value="P:protein N-linked glycosylation"/>
    <property type="evidence" value="ECO:0007669"/>
    <property type="project" value="TreeGrafter"/>
</dbReference>
<organism evidence="2 3">
    <name type="scientific">Sporormia fimetaria CBS 119925</name>
    <dbReference type="NCBI Taxonomy" id="1340428"/>
    <lineage>
        <taxon>Eukaryota</taxon>
        <taxon>Fungi</taxon>
        <taxon>Dikarya</taxon>
        <taxon>Ascomycota</taxon>
        <taxon>Pezizomycotina</taxon>
        <taxon>Dothideomycetes</taxon>
        <taxon>Pleosporomycetidae</taxon>
        <taxon>Pleosporales</taxon>
        <taxon>Sporormiaceae</taxon>
        <taxon>Sporormia</taxon>
    </lineage>
</organism>
<accession>A0A6A6VFP8</accession>
<comment type="similarity">
    <text evidence="1">Belongs to the glycosyltransferase 32 family.</text>
</comment>
<evidence type="ECO:0000313" key="3">
    <source>
        <dbReference type="Proteomes" id="UP000799440"/>
    </source>
</evidence>
<dbReference type="Proteomes" id="UP000799440">
    <property type="component" value="Unassembled WGS sequence"/>
</dbReference>
<dbReference type="OrthoDB" id="409543at2759"/>
<feature type="non-terminal residue" evidence="2">
    <location>
        <position position="1"/>
    </location>
</feature>
<proteinExistence type="inferred from homology"/>